<reference evidence="1" key="1">
    <citation type="journal article" date="2014" name="Front. Microbiol.">
        <title>High frequency of phylogenetically diverse reductive dehalogenase-homologous genes in deep subseafloor sedimentary metagenomes.</title>
        <authorList>
            <person name="Kawai M."/>
            <person name="Futagami T."/>
            <person name="Toyoda A."/>
            <person name="Takaki Y."/>
            <person name="Nishi S."/>
            <person name="Hori S."/>
            <person name="Arai W."/>
            <person name="Tsubouchi T."/>
            <person name="Morono Y."/>
            <person name="Uchiyama I."/>
            <person name="Ito T."/>
            <person name="Fujiyama A."/>
            <person name="Inagaki F."/>
            <person name="Takami H."/>
        </authorList>
    </citation>
    <scope>NUCLEOTIDE SEQUENCE</scope>
    <source>
        <strain evidence="1">Expedition CK06-06</strain>
    </source>
</reference>
<proteinExistence type="predicted"/>
<name>X1K0T3_9ZZZZ</name>
<dbReference type="EMBL" id="BARV01000621">
    <property type="protein sequence ID" value="GAI00622.1"/>
    <property type="molecule type" value="Genomic_DNA"/>
</dbReference>
<gene>
    <name evidence="1" type="ORF">S06H3_02204</name>
</gene>
<dbReference type="AlphaFoldDB" id="X1K0T3"/>
<accession>X1K0T3</accession>
<protein>
    <submittedName>
        <fullName evidence="1">Uncharacterized protein</fullName>
    </submittedName>
</protein>
<sequence length="117" mass="13774">MGRLYRGTCKICREDFASRSPSALLAKMSKHRWKKHYNWMVRRIKEGKRASEENPSYQDLVTALQEGPRAALKIYVTYTERQYQRIKGMMDALEGILPDSVVISWKAIEALHDWRQE</sequence>
<evidence type="ECO:0000313" key="1">
    <source>
        <dbReference type="EMBL" id="GAI00622.1"/>
    </source>
</evidence>
<comment type="caution">
    <text evidence="1">The sequence shown here is derived from an EMBL/GenBank/DDBJ whole genome shotgun (WGS) entry which is preliminary data.</text>
</comment>
<organism evidence="1">
    <name type="scientific">marine sediment metagenome</name>
    <dbReference type="NCBI Taxonomy" id="412755"/>
    <lineage>
        <taxon>unclassified sequences</taxon>
        <taxon>metagenomes</taxon>
        <taxon>ecological metagenomes</taxon>
    </lineage>
</organism>